<dbReference type="EMBL" id="FN653057">
    <property type="protein sequence ID" value="CBY10508.1"/>
    <property type="molecule type" value="Genomic_DNA"/>
</dbReference>
<evidence type="ECO:0000313" key="3">
    <source>
        <dbReference type="EMBL" id="CBY10508.1"/>
    </source>
</evidence>
<organism evidence="3">
    <name type="scientific">Oikopleura dioica</name>
    <name type="common">Tunicate</name>
    <dbReference type="NCBI Taxonomy" id="34765"/>
    <lineage>
        <taxon>Eukaryota</taxon>
        <taxon>Metazoa</taxon>
        <taxon>Chordata</taxon>
        <taxon>Tunicata</taxon>
        <taxon>Appendicularia</taxon>
        <taxon>Copelata</taxon>
        <taxon>Oikopleuridae</taxon>
        <taxon>Oikopleura</taxon>
    </lineage>
</organism>
<gene>
    <name evidence="3" type="ORF">GSOID_T00012646001</name>
</gene>
<accession>E4XJ65</accession>
<keyword evidence="4" id="KW-1185">Reference proteome</keyword>
<evidence type="ECO:0000259" key="2">
    <source>
        <dbReference type="PROSITE" id="PS50022"/>
    </source>
</evidence>
<dbReference type="InParanoid" id="E4XJ65"/>
<dbReference type="SUPFAM" id="SSF49785">
    <property type="entry name" value="Galactose-binding domain-like"/>
    <property type="match status" value="1"/>
</dbReference>
<evidence type="ECO:0000313" key="4">
    <source>
        <dbReference type="Proteomes" id="UP000001307"/>
    </source>
</evidence>
<reference evidence="3" key="1">
    <citation type="journal article" date="2010" name="Science">
        <title>Plasticity of animal genome architecture unmasked by rapid evolution of a pelagic tunicate.</title>
        <authorList>
            <person name="Denoeud F."/>
            <person name="Henriet S."/>
            <person name="Mungpakdee S."/>
            <person name="Aury J.M."/>
            <person name="Da Silva C."/>
            <person name="Brinkmann H."/>
            <person name="Mikhaleva J."/>
            <person name="Olsen L.C."/>
            <person name="Jubin C."/>
            <person name="Canestro C."/>
            <person name="Bouquet J.M."/>
            <person name="Danks G."/>
            <person name="Poulain J."/>
            <person name="Campsteijn C."/>
            <person name="Adamski M."/>
            <person name="Cross I."/>
            <person name="Yadetie F."/>
            <person name="Muffato M."/>
            <person name="Louis A."/>
            <person name="Butcher S."/>
            <person name="Tsagkogeorga G."/>
            <person name="Konrad A."/>
            <person name="Singh S."/>
            <person name="Jensen M.F."/>
            <person name="Cong E.H."/>
            <person name="Eikeseth-Otteraa H."/>
            <person name="Noel B."/>
            <person name="Anthouard V."/>
            <person name="Porcel B.M."/>
            <person name="Kachouri-Lafond R."/>
            <person name="Nishino A."/>
            <person name="Ugolini M."/>
            <person name="Chourrout P."/>
            <person name="Nishida H."/>
            <person name="Aasland R."/>
            <person name="Huzurbazar S."/>
            <person name="Westhof E."/>
            <person name="Delsuc F."/>
            <person name="Lehrach H."/>
            <person name="Reinhardt R."/>
            <person name="Weissenbach J."/>
            <person name="Roy S.W."/>
            <person name="Artiguenave F."/>
            <person name="Postlethwait J.H."/>
            <person name="Manak J.R."/>
            <person name="Thompson E.M."/>
            <person name="Jaillon O."/>
            <person name="Du Pasquier L."/>
            <person name="Boudinot P."/>
            <person name="Liberles D.A."/>
            <person name="Volff J.N."/>
            <person name="Philippe H."/>
            <person name="Lenhard B."/>
            <person name="Roest Crollius H."/>
            <person name="Wincker P."/>
            <person name="Chourrout D."/>
        </authorList>
    </citation>
    <scope>NUCLEOTIDE SEQUENCE [LARGE SCALE GENOMIC DNA]</scope>
</reference>
<dbReference type="InterPro" id="IPR008979">
    <property type="entry name" value="Galactose-bd-like_sf"/>
</dbReference>
<feature type="domain" description="F5/8 type C" evidence="2">
    <location>
        <begin position="258"/>
        <end position="398"/>
    </location>
</feature>
<protein>
    <recommendedName>
        <fullName evidence="2">F5/8 type C domain-containing protein</fullName>
    </recommendedName>
</protein>
<dbReference type="InterPro" id="IPR000421">
    <property type="entry name" value="FA58C"/>
</dbReference>
<dbReference type="Gene3D" id="2.60.120.260">
    <property type="entry name" value="Galactose-binding domain-like"/>
    <property type="match status" value="1"/>
</dbReference>
<sequence>MEREQSWFNKKTRVKLEVPAEDETDSSEVEKSSVLPHQENTELVEKLMDRVSTLENLFKAQEKSFIEKSHSHISKIEELEAKLEKRKSTEVTNKQNSTQTEGFSQKDEIIRQVTNLSLFSQRTTLTAGLRRPISTFDREMSVVLKKFKMASLEDMVLRMEDMEDSLADLRTKSIARIETPVQTQKKSRSFNFEQIMKKMPFRECSNSRKCDELEYLLDSQICKLSDRLQYIENSINRTKSRLSAEKSLKKLELDFALTSGEALGLSTGVIADDQIEVSDSTAPELKAPRLGFSNWNSISGNSWVKISFRRPTVVKSIAFLSPQTQVGSLMMVTSAKIAYLSLKGNWRKLEKQVFANSRTDILESTHLDQPIECSAVKIFPKAGFGRDALHFQMELFGSYANLGSALGLANGEIKDENIFVSTAEAPYEKPRLGVSRMFQLCFRTNQTVIIVF</sequence>
<dbReference type="PROSITE" id="PS50022">
    <property type="entry name" value="FA58C_3"/>
    <property type="match status" value="1"/>
</dbReference>
<feature type="region of interest" description="Disordered" evidence="1">
    <location>
        <begin position="1"/>
        <end position="37"/>
    </location>
</feature>
<proteinExistence type="predicted"/>
<dbReference type="OrthoDB" id="2121828at2759"/>
<dbReference type="Proteomes" id="UP000001307">
    <property type="component" value="Unassembled WGS sequence"/>
</dbReference>
<evidence type="ECO:0000256" key="1">
    <source>
        <dbReference type="SAM" id="MobiDB-lite"/>
    </source>
</evidence>
<name>E4XJ65_OIKDI</name>
<dbReference type="AlphaFoldDB" id="E4XJ65"/>